<dbReference type="AlphaFoldDB" id="A0AAV4F3P7"/>
<proteinExistence type="predicted"/>
<organism evidence="1 2">
    <name type="scientific">Elysia marginata</name>
    <dbReference type="NCBI Taxonomy" id="1093978"/>
    <lineage>
        <taxon>Eukaryota</taxon>
        <taxon>Metazoa</taxon>
        <taxon>Spiralia</taxon>
        <taxon>Lophotrochozoa</taxon>
        <taxon>Mollusca</taxon>
        <taxon>Gastropoda</taxon>
        <taxon>Heterobranchia</taxon>
        <taxon>Euthyneura</taxon>
        <taxon>Panpulmonata</taxon>
        <taxon>Sacoglossa</taxon>
        <taxon>Placobranchoidea</taxon>
        <taxon>Plakobranchidae</taxon>
        <taxon>Elysia</taxon>
    </lineage>
</organism>
<dbReference type="Proteomes" id="UP000762676">
    <property type="component" value="Unassembled WGS sequence"/>
</dbReference>
<dbReference type="EMBL" id="BMAT01011165">
    <property type="protein sequence ID" value="GFR67812.1"/>
    <property type="molecule type" value="Genomic_DNA"/>
</dbReference>
<evidence type="ECO:0000313" key="1">
    <source>
        <dbReference type="EMBL" id="GFR67812.1"/>
    </source>
</evidence>
<keyword evidence="2" id="KW-1185">Reference proteome</keyword>
<accession>A0AAV4F3P7</accession>
<gene>
    <name evidence="1" type="ORF">ElyMa_005592900</name>
</gene>
<protein>
    <submittedName>
        <fullName evidence="1">Uncharacterized protein</fullName>
    </submittedName>
</protein>
<evidence type="ECO:0000313" key="2">
    <source>
        <dbReference type="Proteomes" id="UP000762676"/>
    </source>
</evidence>
<name>A0AAV4F3P7_9GAST</name>
<comment type="caution">
    <text evidence="1">The sequence shown here is derived from an EMBL/GenBank/DDBJ whole genome shotgun (WGS) entry which is preliminary data.</text>
</comment>
<sequence length="256" mass="29285">MKFKPQKFGCLSIRKVKKEAVTFTVAEQQVFTANPGHLNVRRVRVETLLAMRHAKKFNRFQICCLRKLLKVSWQDKVPDTENLEQSGMPSVFTLLQQTLLCWAGHVIRMSVERLPKRILYGELQSGARSHGGQMKIFKDTLKASMKDFNFDLTLWEALAQNRSAWCGPVIKGVKTYEQQRLQQRSNKQNKRPWPTVTQLLRLQLRHGLAPTTSETLGLGLASSATSEPTDDPTLQMQQMKTVIFSREGQTQAHLSY</sequence>
<dbReference type="PANTHER" id="PTHR47027">
    <property type="entry name" value="REVERSE TRANSCRIPTASE DOMAIN-CONTAINING PROTEIN"/>
    <property type="match status" value="1"/>
</dbReference>
<dbReference type="PANTHER" id="PTHR47027:SF26">
    <property type="entry name" value="REVERSE TRANSCRIPTASE DOMAIN-CONTAINING PROTEIN"/>
    <property type="match status" value="1"/>
</dbReference>
<reference evidence="1 2" key="1">
    <citation type="journal article" date="2021" name="Elife">
        <title>Chloroplast acquisition without the gene transfer in kleptoplastic sea slugs, Plakobranchus ocellatus.</title>
        <authorList>
            <person name="Maeda T."/>
            <person name="Takahashi S."/>
            <person name="Yoshida T."/>
            <person name="Shimamura S."/>
            <person name="Takaki Y."/>
            <person name="Nagai Y."/>
            <person name="Toyoda A."/>
            <person name="Suzuki Y."/>
            <person name="Arimoto A."/>
            <person name="Ishii H."/>
            <person name="Satoh N."/>
            <person name="Nishiyama T."/>
            <person name="Hasebe M."/>
            <person name="Maruyama T."/>
            <person name="Minagawa J."/>
            <person name="Obokata J."/>
            <person name="Shigenobu S."/>
        </authorList>
    </citation>
    <scope>NUCLEOTIDE SEQUENCE [LARGE SCALE GENOMIC DNA]</scope>
</reference>